<dbReference type="PANTHER" id="PTHR11895:SF7">
    <property type="entry name" value="GLUTAMYL-TRNA(GLN) AMIDOTRANSFERASE SUBUNIT A, MITOCHONDRIAL"/>
    <property type="match status" value="1"/>
</dbReference>
<protein>
    <submittedName>
        <fullName evidence="2">Unannotated protein</fullName>
    </submittedName>
</protein>
<evidence type="ECO:0000313" key="2">
    <source>
        <dbReference type="EMBL" id="CAB4888902.1"/>
    </source>
</evidence>
<reference evidence="2" key="1">
    <citation type="submission" date="2020-05" db="EMBL/GenBank/DDBJ databases">
        <authorList>
            <person name="Chiriac C."/>
            <person name="Salcher M."/>
            <person name="Ghai R."/>
            <person name="Kavagutti S V."/>
        </authorList>
    </citation>
    <scope>NUCLEOTIDE SEQUENCE</scope>
</reference>
<feature type="domain" description="Amidase" evidence="1">
    <location>
        <begin position="35"/>
        <end position="226"/>
    </location>
</feature>
<evidence type="ECO:0000259" key="1">
    <source>
        <dbReference type="Pfam" id="PF01425"/>
    </source>
</evidence>
<sequence>MKSALSETILRLDAGEVTSLELVETALRTIDVHHAVEQRIEYSRVEALEADSRRANGVKRSAIDGIPFGVKANIDINGIVTTSGARNNEVPATQDGWIVSRLRELGAIPTLTTTMAEGALGAVTANAFTGLCSNPVNPKLNAGGSSGGSAAIVGSGALPFSIGSDTMGSVRIPAAYCEIVGYKPSRKSISNQGLVRLAEDFDSVGLLTTSVRDLVSILSPLLNSRQNVAYAPIDPSTLRIVGSHLSTHADAVGQDAVSHTLSRLGAGGQIAPHDFDAGAIRRAGLLICELEGSASLGLLGSPTQPGFSTEFLSIMNFVNTLPPAKILEAKDKISQFQNQASALFKTFDVMVLPTTPAGAPDLNENPSGAADLAAWVNIAGLAALSIVEPTTKRSVQLVGESDQKVINLGLWLENHLDTNH</sequence>
<dbReference type="InterPro" id="IPR023631">
    <property type="entry name" value="Amidase_dom"/>
</dbReference>
<name>A0A6J7EYP8_9ZZZZ</name>
<gene>
    <name evidence="2" type="ORF">UFOPK3492_00171</name>
</gene>
<dbReference type="InterPro" id="IPR036928">
    <property type="entry name" value="AS_sf"/>
</dbReference>
<dbReference type="Gene3D" id="3.90.1300.10">
    <property type="entry name" value="Amidase signature (AS) domain"/>
    <property type="match status" value="1"/>
</dbReference>
<dbReference type="AlphaFoldDB" id="A0A6J7EYP8"/>
<organism evidence="2">
    <name type="scientific">freshwater metagenome</name>
    <dbReference type="NCBI Taxonomy" id="449393"/>
    <lineage>
        <taxon>unclassified sequences</taxon>
        <taxon>metagenomes</taxon>
        <taxon>ecological metagenomes</taxon>
    </lineage>
</organism>
<dbReference type="EMBL" id="CAFBMD010000005">
    <property type="protein sequence ID" value="CAB4888902.1"/>
    <property type="molecule type" value="Genomic_DNA"/>
</dbReference>
<dbReference type="Pfam" id="PF01425">
    <property type="entry name" value="Amidase"/>
    <property type="match status" value="1"/>
</dbReference>
<accession>A0A6J7EYP8</accession>
<dbReference type="InterPro" id="IPR000120">
    <property type="entry name" value="Amidase"/>
</dbReference>
<dbReference type="GO" id="GO:0003824">
    <property type="term" value="F:catalytic activity"/>
    <property type="evidence" value="ECO:0007669"/>
    <property type="project" value="InterPro"/>
</dbReference>
<proteinExistence type="predicted"/>
<dbReference type="SUPFAM" id="SSF75304">
    <property type="entry name" value="Amidase signature (AS) enzymes"/>
    <property type="match status" value="1"/>
</dbReference>
<dbReference type="PANTHER" id="PTHR11895">
    <property type="entry name" value="TRANSAMIDASE"/>
    <property type="match status" value="1"/>
</dbReference>